<protein>
    <recommendedName>
        <fullName evidence="7">LicD/FKTN/FKRP nucleotidyltransferase domain-containing protein</fullName>
    </recommendedName>
</protein>
<evidence type="ECO:0000256" key="4">
    <source>
        <dbReference type="ARBA" id="ARBA00023136"/>
    </source>
</evidence>
<evidence type="ECO:0000313" key="8">
    <source>
        <dbReference type="EMBL" id="KAL2063699.1"/>
    </source>
</evidence>
<feature type="signal peptide" evidence="6">
    <location>
        <begin position="1"/>
        <end position="18"/>
    </location>
</feature>
<keyword evidence="4" id="KW-0472">Membrane</keyword>
<keyword evidence="9" id="KW-1185">Reference proteome</keyword>
<feature type="domain" description="LicD/FKTN/FKRP nucleotidyltransferase" evidence="7">
    <location>
        <begin position="204"/>
        <end position="244"/>
    </location>
</feature>
<feature type="compositionally biased region" description="Polar residues" evidence="5">
    <location>
        <begin position="332"/>
        <end position="341"/>
    </location>
</feature>
<feature type="compositionally biased region" description="Basic and acidic residues" evidence="5">
    <location>
        <begin position="274"/>
        <end position="295"/>
    </location>
</feature>
<dbReference type="InterPro" id="IPR007074">
    <property type="entry name" value="LicD/FKTN/FKRP_NTP_transf"/>
</dbReference>
<feature type="compositionally biased region" description="Basic and acidic residues" evidence="5">
    <location>
        <begin position="363"/>
        <end position="385"/>
    </location>
</feature>
<evidence type="ECO:0000259" key="7">
    <source>
        <dbReference type="Pfam" id="PF04991"/>
    </source>
</evidence>
<evidence type="ECO:0000256" key="1">
    <source>
        <dbReference type="ARBA" id="ARBA00004167"/>
    </source>
</evidence>
<dbReference type="EMBL" id="JAZHXI010000015">
    <property type="protein sequence ID" value="KAL2063699.1"/>
    <property type="molecule type" value="Genomic_DNA"/>
</dbReference>
<reference evidence="8 9" key="1">
    <citation type="journal article" date="2024" name="Commun. Biol.">
        <title>Comparative genomic analysis of thermophilic fungi reveals convergent evolutionary adaptations and gene losses.</title>
        <authorList>
            <person name="Steindorff A.S."/>
            <person name="Aguilar-Pontes M.V."/>
            <person name="Robinson A.J."/>
            <person name="Andreopoulos B."/>
            <person name="LaButti K."/>
            <person name="Kuo A."/>
            <person name="Mondo S."/>
            <person name="Riley R."/>
            <person name="Otillar R."/>
            <person name="Haridas S."/>
            <person name="Lipzen A."/>
            <person name="Grimwood J."/>
            <person name="Schmutz J."/>
            <person name="Clum A."/>
            <person name="Reid I.D."/>
            <person name="Moisan M.C."/>
            <person name="Butler G."/>
            <person name="Nguyen T.T.M."/>
            <person name="Dewar K."/>
            <person name="Conant G."/>
            <person name="Drula E."/>
            <person name="Henrissat B."/>
            <person name="Hansel C."/>
            <person name="Singer S."/>
            <person name="Hutchinson M.I."/>
            <person name="de Vries R.P."/>
            <person name="Natvig D.O."/>
            <person name="Powell A.J."/>
            <person name="Tsang A."/>
            <person name="Grigoriev I.V."/>
        </authorList>
    </citation>
    <scope>NUCLEOTIDE SEQUENCE [LARGE SCALE GENOMIC DNA]</scope>
    <source>
        <strain evidence="8 9">CBS 494.80</strain>
    </source>
</reference>
<keyword evidence="2" id="KW-0812">Transmembrane</keyword>
<accession>A0ABR4C1A1</accession>
<evidence type="ECO:0000256" key="6">
    <source>
        <dbReference type="SAM" id="SignalP"/>
    </source>
</evidence>
<dbReference type="Pfam" id="PF04991">
    <property type="entry name" value="LicD"/>
    <property type="match status" value="2"/>
</dbReference>
<comment type="caution">
    <text evidence="8">The sequence shown here is derived from an EMBL/GenBank/DDBJ whole genome shotgun (WGS) entry which is preliminary data.</text>
</comment>
<feature type="region of interest" description="Disordered" evidence="5">
    <location>
        <begin position="274"/>
        <end position="385"/>
    </location>
</feature>
<dbReference type="InterPro" id="IPR009644">
    <property type="entry name" value="FKTN/MNN4/W02B3.4-1"/>
</dbReference>
<name>A0ABR4C1A1_9HELO</name>
<sequence length="419" mass="48564">MRLSWLLSLPALLSTVSALAIQKRDADFYSVRTHMHKDMSGKGGDPTNKYFHESIFHPHYDGRFADHQLGYQERKQALSNLIQTYLATFSDIGVETWLMHGTLLGWWWNRKILPWDSDSDVQVSEASMHYLASYYNMSVFHYKTPRIPEGRDYMLEINPHYVNREQTDKLNVIDARWVDTTSGLFIDITTARYNLTHPAGVGMMSCKDGHEYRDSYIFPLRDTYFEGTPAKIPFAYKEVLEAEYSQKALTLTDFESHHFDEQKYEWIPVQAKEELKKEEPKKEEPSKEEAKKEDQNPSPSKQIPPPAQEQQKLNEDTKATESSLQPKKDDSTPPTAQNPAETSPEKDEVSTRNKPKQSALQRAAEEKMVKKEMKKEETMTKTEEKRKMLEEKAIVKEEKRLASQKKADEKMAEIEAKQA</sequence>
<keyword evidence="3" id="KW-1133">Transmembrane helix</keyword>
<dbReference type="PANTHER" id="PTHR15407">
    <property type="entry name" value="FUKUTIN-RELATED"/>
    <property type="match status" value="1"/>
</dbReference>
<feature type="chain" id="PRO_5047013488" description="LicD/FKTN/FKRP nucleotidyltransferase domain-containing protein" evidence="6">
    <location>
        <begin position="19"/>
        <end position="419"/>
    </location>
</feature>
<evidence type="ECO:0000256" key="3">
    <source>
        <dbReference type="ARBA" id="ARBA00022989"/>
    </source>
</evidence>
<evidence type="ECO:0000313" key="9">
    <source>
        <dbReference type="Proteomes" id="UP001595075"/>
    </source>
</evidence>
<feature type="domain" description="LicD/FKTN/FKRP nucleotidyltransferase" evidence="7">
    <location>
        <begin position="93"/>
        <end position="191"/>
    </location>
</feature>
<evidence type="ECO:0000256" key="2">
    <source>
        <dbReference type="ARBA" id="ARBA00022692"/>
    </source>
</evidence>
<dbReference type="PANTHER" id="PTHR15407:SF32">
    <property type="entry name" value="PROTEIN (MNN4), PUTATIVE (AFU_ORTHOLOGUE AFUA_1G03790)-RELATED"/>
    <property type="match status" value="1"/>
</dbReference>
<dbReference type="Proteomes" id="UP001595075">
    <property type="component" value="Unassembled WGS sequence"/>
</dbReference>
<feature type="region of interest" description="Disordered" evidence="5">
    <location>
        <begin position="400"/>
        <end position="419"/>
    </location>
</feature>
<comment type="subcellular location">
    <subcellularLocation>
        <location evidence="1">Membrane</location>
        <topology evidence="1">Single-pass membrane protein</topology>
    </subcellularLocation>
</comment>
<proteinExistence type="predicted"/>
<organism evidence="8 9">
    <name type="scientific">Oculimacula yallundae</name>
    <dbReference type="NCBI Taxonomy" id="86028"/>
    <lineage>
        <taxon>Eukaryota</taxon>
        <taxon>Fungi</taxon>
        <taxon>Dikarya</taxon>
        <taxon>Ascomycota</taxon>
        <taxon>Pezizomycotina</taxon>
        <taxon>Leotiomycetes</taxon>
        <taxon>Helotiales</taxon>
        <taxon>Ploettnerulaceae</taxon>
        <taxon>Oculimacula</taxon>
    </lineage>
</organism>
<evidence type="ECO:0000256" key="5">
    <source>
        <dbReference type="SAM" id="MobiDB-lite"/>
    </source>
</evidence>
<gene>
    <name evidence="8" type="ORF">VTL71DRAFT_5504</name>
</gene>
<keyword evidence="6" id="KW-0732">Signal</keyword>